<dbReference type="AlphaFoldDB" id="L2GNU6"/>
<dbReference type="GeneID" id="19881410"/>
<dbReference type="RefSeq" id="XP_007604145.1">
    <property type="nucleotide sequence ID" value="XM_007604083.1"/>
</dbReference>
<name>L2GNU6_VITCO</name>
<accession>L2GNU6</accession>
<proteinExistence type="predicted"/>
<dbReference type="Proteomes" id="UP000011082">
    <property type="component" value="Unassembled WGS sequence"/>
</dbReference>
<dbReference type="VEuPathDB" id="MicrosporidiaDB:VICG_00694"/>
<evidence type="ECO:0000313" key="1">
    <source>
        <dbReference type="EMBL" id="ELA42294.1"/>
    </source>
</evidence>
<dbReference type="InParanoid" id="L2GNU6"/>
<organism evidence="1 2">
    <name type="scientific">Vittaforma corneae (strain ATCC 50505)</name>
    <name type="common">Microsporidian parasite</name>
    <name type="synonym">Nosema corneum</name>
    <dbReference type="NCBI Taxonomy" id="993615"/>
    <lineage>
        <taxon>Eukaryota</taxon>
        <taxon>Fungi</taxon>
        <taxon>Fungi incertae sedis</taxon>
        <taxon>Microsporidia</taxon>
        <taxon>Nosematidae</taxon>
        <taxon>Vittaforma</taxon>
    </lineage>
</organism>
<dbReference type="HOGENOM" id="CLU_1836670_0_0_1"/>
<dbReference type="EMBL" id="JH370133">
    <property type="protein sequence ID" value="ELA42294.1"/>
    <property type="molecule type" value="Genomic_DNA"/>
</dbReference>
<gene>
    <name evidence="1" type="ORF">VICG_00694</name>
</gene>
<sequence length="140" mass="16342">MEKYKTTHSFLPSSLKGYKILKKTHNDIESVLFLVLEVDPNKEKQNSIMEVDVAIEESEVQKVQKMYYLLVSNEHGRLFALKVVPFDNKPEGSKYKWIIENFNLVSLEKIPNKWTSGIANVEIGEVSVPMNFEEMYRSRR</sequence>
<reference evidence="2" key="1">
    <citation type="submission" date="2011-05" db="EMBL/GenBank/DDBJ databases">
        <title>The genome sequence of Vittaforma corneae strain ATCC 50505.</title>
        <authorList>
            <consortium name="The Broad Institute Genome Sequencing Platform"/>
            <person name="Cuomo C."/>
            <person name="Didier E."/>
            <person name="Bowers L."/>
            <person name="Young S.K."/>
            <person name="Zeng Q."/>
            <person name="Gargeya S."/>
            <person name="Fitzgerald M."/>
            <person name="Haas B."/>
            <person name="Abouelleil A."/>
            <person name="Alvarado L."/>
            <person name="Arachchi H.M."/>
            <person name="Berlin A."/>
            <person name="Chapman S.B."/>
            <person name="Gearin G."/>
            <person name="Goldberg J."/>
            <person name="Griggs A."/>
            <person name="Gujja S."/>
            <person name="Hansen M."/>
            <person name="Heiman D."/>
            <person name="Howarth C."/>
            <person name="Larimer J."/>
            <person name="Lui A."/>
            <person name="MacDonald P.J.P."/>
            <person name="McCowen C."/>
            <person name="Montmayeur A."/>
            <person name="Murphy C."/>
            <person name="Neiman D."/>
            <person name="Pearson M."/>
            <person name="Priest M."/>
            <person name="Roberts A."/>
            <person name="Saif S."/>
            <person name="Shea T."/>
            <person name="Sisk P."/>
            <person name="Stolte C."/>
            <person name="Sykes S."/>
            <person name="Wortman J."/>
            <person name="Nusbaum C."/>
            <person name="Birren B."/>
        </authorList>
    </citation>
    <scope>NUCLEOTIDE SEQUENCE [LARGE SCALE GENOMIC DNA]</scope>
    <source>
        <strain evidence="2">ATCC 50505</strain>
    </source>
</reference>
<keyword evidence="2" id="KW-1185">Reference proteome</keyword>
<evidence type="ECO:0000313" key="2">
    <source>
        <dbReference type="Proteomes" id="UP000011082"/>
    </source>
</evidence>
<protein>
    <submittedName>
        <fullName evidence="1">Uncharacterized protein</fullName>
    </submittedName>
</protein>